<accession>A0A9X2KTC8</accession>
<evidence type="ECO:0000313" key="2">
    <source>
        <dbReference type="EMBL" id="MCP8899052.1"/>
    </source>
</evidence>
<organism evidence="2 3">
    <name type="scientific">Gilvimarinus xylanilyticus</name>
    <dbReference type="NCBI Taxonomy" id="2944139"/>
    <lineage>
        <taxon>Bacteria</taxon>
        <taxon>Pseudomonadati</taxon>
        <taxon>Pseudomonadota</taxon>
        <taxon>Gammaproteobacteria</taxon>
        <taxon>Cellvibrionales</taxon>
        <taxon>Cellvibrionaceae</taxon>
        <taxon>Gilvimarinus</taxon>
    </lineage>
</organism>
<comment type="caution">
    <text evidence="2">The sequence shown here is derived from an EMBL/GenBank/DDBJ whole genome shotgun (WGS) entry which is preliminary data.</text>
</comment>
<reference evidence="2" key="1">
    <citation type="submission" date="2022-05" db="EMBL/GenBank/DDBJ databases">
        <authorList>
            <person name="Sun H.-N."/>
        </authorList>
    </citation>
    <scope>NUCLEOTIDE SEQUENCE</scope>
    <source>
        <strain evidence="2">HB14</strain>
    </source>
</reference>
<dbReference type="RefSeq" id="WP_253967313.1">
    <property type="nucleotide sequence ID" value="NZ_JAMFTH010000001.1"/>
</dbReference>
<sequence length="488" mass="53263">MRQAISRWWGAVFVCVALSLAGHGQAQEAQHAELRQQMDQKARAALDSFLREEPDLAAQLDRAPGYLVGTGDTLLLGPLGRAKAVAVLVDQRDQSTTYLNITSLGLGMGLGARDGRFLAVIKSPQTLDSLRRGRWQVNPTASSTLGEQGPDYLLHTNEYDLYLRSESGAAIGAGLSLAHIQVNSRLTDTGLARSTIPGRDPAYAGEQGDAAPRQWPYVLPLLAQQVIDRGINLPRPYGAGWIRSDVEQIMTLTDLDVGFNGGAKMPYSFVGVSNAEADIITNQLKLDTWVLPFLNLYATLGEVHGDINMDITLDGSDLLAQLGTDCSKRLPPPACFVLDERRVTFPVRARVNPYTAGGGFVLAGAWHGWVGILPFNLSYSFANDKNFDGRSLTLSPRVGRLISLPRAGNLTVFAGGNYLDSENIVDGSWAIPATSQVLDYRIHQRNQDPWNLLLGFNWDISTRLSVMLEYDGFIGTREAFTSSVTVRF</sequence>
<dbReference type="EMBL" id="JAMFTH010000001">
    <property type="protein sequence ID" value="MCP8899052.1"/>
    <property type="molecule type" value="Genomic_DNA"/>
</dbReference>
<keyword evidence="1" id="KW-0732">Signal</keyword>
<evidence type="ECO:0000256" key="1">
    <source>
        <dbReference type="SAM" id="SignalP"/>
    </source>
</evidence>
<keyword evidence="3" id="KW-1185">Reference proteome</keyword>
<feature type="signal peptide" evidence="1">
    <location>
        <begin position="1"/>
        <end position="26"/>
    </location>
</feature>
<protein>
    <submittedName>
        <fullName evidence="2">Uncharacterized protein</fullName>
    </submittedName>
</protein>
<feature type="chain" id="PRO_5040782384" evidence="1">
    <location>
        <begin position="27"/>
        <end position="488"/>
    </location>
</feature>
<dbReference type="AlphaFoldDB" id="A0A9X2KTC8"/>
<gene>
    <name evidence="2" type="ORF">M6D89_07045</name>
</gene>
<reference evidence="2" key="2">
    <citation type="submission" date="2023-01" db="EMBL/GenBank/DDBJ databases">
        <title>Gilvimarinus xylanilyticus HB14 isolated from Caulerpa lentillifera aquaculture base in Hainan, China.</title>
        <authorList>
            <person name="Zhang Y.-J."/>
        </authorList>
    </citation>
    <scope>NUCLEOTIDE SEQUENCE</scope>
    <source>
        <strain evidence="2">HB14</strain>
    </source>
</reference>
<dbReference type="Proteomes" id="UP001139319">
    <property type="component" value="Unassembled WGS sequence"/>
</dbReference>
<name>A0A9X2KTC8_9GAMM</name>
<evidence type="ECO:0000313" key="3">
    <source>
        <dbReference type="Proteomes" id="UP001139319"/>
    </source>
</evidence>
<proteinExistence type="predicted"/>